<keyword evidence="6" id="KW-1185">Reference proteome</keyword>
<evidence type="ECO:0000256" key="1">
    <source>
        <dbReference type="ARBA" id="ARBA00022692"/>
    </source>
</evidence>
<organism evidence="5 6">
    <name type="scientific">Bradyrhizobium jicamae</name>
    <dbReference type="NCBI Taxonomy" id="280332"/>
    <lineage>
        <taxon>Bacteria</taxon>
        <taxon>Pseudomonadati</taxon>
        <taxon>Pseudomonadota</taxon>
        <taxon>Alphaproteobacteria</taxon>
        <taxon>Hyphomicrobiales</taxon>
        <taxon>Nitrobacteraceae</taxon>
        <taxon>Bradyrhizobium</taxon>
    </lineage>
</organism>
<dbReference type="Pfam" id="PF07690">
    <property type="entry name" value="MFS_1"/>
    <property type="match status" value="1"/>
</dbReference>
<feature type="transmembrane region" description="Helical" evidence="4">
    <location>
        <begin position="48"/>
        <end position="70"/>
    </location>
</feature>
<dbReference type="Proteomes" id="UP001315278">
    <property type="component" value="Unassembled WGS sequence"/>
</dbReference>
<feature type="transmembrane region" description="Helical" evidence="4">
    <location>
        <begin position="12"/>
        <end position="36"/>
    </location>
</feature>
<comment type="caution">
    <text evidence="5">The sequence shown here is derived from an EMBL/GenBank/DDBJ whole genome shotgun (WGS) entry which is preliminary data.</text>
</comment>
<feature type="transmembrane region" description="Helical" evidence="4">
    <location>
        <begin position="77"/>
        <end position="96"/>
    </location>
</feature>
<feature type="transmembrane region" description="Helical" evidence="4">
    <location>
        <begin position="166"/>
        <end position="184"/>
    </location>
</feature>
<feature type="transmembrane region" description="Helical" evidence="4">
    <location>
        <begin position="102"/>
        <end position="120"/>
    </location>
</feature>
<feature type="transmembrane region" description="Helical" evidence="4">
    <location>
        <begin position="337"/>
        <end position="361"/>
    </location>
</feature>
<feature type="transmembrane region" description="Helical" evidence="4">
    <location>
        <begin position="141"/>
        <end position="160"/>
    </location>
</feature>
<dbReference type="RefSeq" id="WP_212493615.1">
    <property type="nucleotide sequence ID" value="NZ_JAFCJH010000024.1"/>
</dbReference>
<proteinExistence type="predicted"/>
<protein>
    <submittedName>
        <fullName evidence="5">MFS transporter</fullName>
    </submittedName>
</protein>
<feature type="transmembrane region" description="Helical" evidence="4">
    <location>
        <begin position="282"/>
        <end position="300"/>
    </location>
</feature>
<feature type="transmembrane region" description="Helical" evidence="4">
    <location>
        <begin position="244"/>
        <end position="270"/>
    </location>
</feature>
<evidence type="ECO:0000313" key="6">
    <source>
        <dbReference type="Proteomes" id="UP001315278"/>
    </source>
</evidence>
<evidence type="ECO:0000313" key="5">
    <source>
        <dbReference type="EMBL" id="MBR0798167.1"/>
    </source>
</evidence>
<dbReference type="Gene3D" id="1.20.1250.20">
    <property type="entry name" value="MFS general substrate transporter like domains"/>
    <property type="match status" value="1"/>
</dbReference>
<dbReference type="InterPro" id="IPR036259">
    <property type="entry name" value="MFS_trans_sf"/>
</dbReference>
<evidence type="ECO:0000256" key="3">
    <source>
        <dbReference type="ARBA" id="ARBA00023136"/>
    </source>
</evidence>
<dbReference type="SUPFAM" id="SSF103473">
    <property type="entry name" value="MFS general substrate transporter"/>
    <property type="match status" value="1"/>
</dbReference>
<evidence type="ECO:0000256" key="4">
    <source>
        <dbReference type="SAM" id="Phobius"/>
    </source>
</evidence>
<feature type="transmembrane region" description="Helical" evidence="4">
    <location>
        <begin position="373"/>
        <end position="393"/>
    </location>
</feature>
<keyword evidence="2 4" id="KW-1133">Transmembrane helix</keyword>
<accession>A0ABS5FN16</accession>
<feature type="transmembrane region" description="Helical" evidence="4">
    <location>
        <begin position="306"/>
        <end position="325"/>
    </location>
</feature>
<gene>
    <name evidence="5" type="ORF">JQ615_22505</name>
</gene>
<evidence type="ECO:0000256" key="2">
    <source>
        <dbReference type="ARBA" id="ARBA00022989"/>
    </source>
</evidence>
<dbReference type="EMBL" id="JAFCJH010000024">
    <property type="protein sequence ID" value="MBR0798167.1"/>
    <property type="molecule type" value="Genomic_DNA"/>
</dbReference>
<sequence length="409" mass="43747">MRQFFTGIETGGAWAAISSGLIFMARGALLPYFFVVFHDIGNFTYGKIALLLNVFVIAQSACAVLAGGAVERSTARTASLVLLAIYLGVFACFYLARSPMALSIALAALGAAFAAARVLFNRRIIATQDRTGMRQTISLRAVLMTSGSLCGNLAAAYILSALGWKSFIAFLFCLFAASVVLFGVGTRKKPDEATNQSAPGGSIIEALGNGDFYHDILRLVPPLILYGNWGTIIPKYISDSVNDIHIIACLYTATAISALFLTFGFNGYLFKRFDQTFLKIDRYPGLATTFFTLGLLLMTLTETWTLIVIGGVVFIVGEIIIVPYLDEISRKHGGASAGSYIGLVMAAEGAMRSIGMVIGTLSYGYLSDNGARSWSFVAVIAVALGLATLIHFIGIAGKRRKSAIDTEFG</sequence>
<dbReference type="InterPro" id="IPR011701">
    <property type="entry name" value="MFS"/>
</dbReference>
<keyword evidence="1 4" id="KW-0812">Transmembrane</keyword>
<reference evidence="6" key="1">
    <citation type="journal article" date="2021" name="ISME J.">
        <title>Evolutionary origin and ecological implication of a unique nif island in free-living Bradyrhizobium lineages.</title>
        <authorList>
            <person name="Tao J."/>
        </authorList>
    </citation>
    <scope>NUCLEOTIDE SEQUENCE [LARGE SCALE GENOMIC DNA]</scope>
    <source>
        <strain evidence="6">SZCCT0434</strain>
    </source>
</reference>
<keyword evidence="3 4" id="KW-0472">Membrane</keyword>
<name>A0ABS5FN16_9BRAD</name>
<feature type="transmembrane region" description="Helical" evidence="4">
    <location>
        <begin position="219"/>
        <end position="238"/>
    </location>
</feature>